<proteinExistence type="predicted"/>
<dbReference type="NCBIfam" id="TIGR01560">
    <property type="entry name" value="put_DNA_pack"/>
    <property type="match status" value="1"/>
</dbReference>
<comment type="caution">
    <text evidence="1">The sequence shown here is derived from an EMBL/GenBank/DDBJ whole genome shotgun (WGS) entry which is preliminary data.</text>
</comment>
<evidence type="ECO:0000313" key="1">
    <source>
        <dbReference type="EMBL" id="HEF25858.1"/>
    </source>
</evidence>
<dbReference type="Pfam" id="PF05135">
    <property type="entry name" value="Phage_connect_1"/>
    <property type="match status" value="1"/>
</dbReference>
<accession>A0A7C1X9V4</accession>
<dbReference type="EMBL" id="DSIN01000019">
    <property type="protein sequence ID" value="HEF25858.1"/>
    <property type="molecule type" value="Genomic_DNA"/>
</dbReference>
<dbReference type="CDD" id="cd08054">
    <property type="entry name" value="gp6"/>
    <property type="match status" value="1"/>
</dbReference>
<dbReference type="Gene3D" id="1.10.3230.30">
    <property type="entry name" value="Phage gp6-like head-tail connector protein"/>
    <property type="match status" value="1"/>
</dbReference>
<organism evidence="1">
    <name type="scientific">Pseudomonas graminis</name>
    <dbReference type="NCBI Taxonomy" id="158627"/>
    <lineage>
        <taxon>Bacteria</taxon>
        <taxon>Pseudomonadati</taxon>
        <taxon>Pseudomonadota</taxon>
        <taxon>Gammaproteobacteria</taxon>
        <taxon>Pseudomonadales</taxon>
        <taxon>Pseudomonadaceae</taxon>
        <taxon>Pseudomonas</taxon>
    </lineage>
</organism>
<dbReference type="InterPro" id="IPR021146">
    <property type="entry name" value="Phage_gp6-like_head-tail"/>
</dbReference>
<gene>
    <name evidence="1" type="ORF">ENP23_08780</name>
</gene>
<sequence length="113" mass="12175">MNAIPTDQAMQHLRADEDDREYVELLLTAAEDSAAQFMNRRFYADLDLLGAAVLDGSAGPDPVLLNASIRAACLLILGSLYANREDSASGAAFSELPMGSRSLLTPYRIGWGI</sequence>
<dbReference type="InterPro" id="IPR006450">
    <property type="entry name" value="Phage_HK97_gp6-like"/>
</dbReference>
<dbReference type="AlphaFoldDB" id="A0A7C1X9V4"/>
<protein>
    <submittedName>
        <fullName evidence="1">Phage gp6-like head-tail connector protein</fullName>
    </submittedName>
</protein>
<reference evidence="1" key="1">
    <citation type="journal article" date="2020" name="mSystems">
        <title>Genome- and Community-Level Interaction Insights into Carbon Utilization and Element Cycling Functions of Hydrothermarchaeota in Hydrothermal Sediment.</title>
        <authorList>
            <person name="Zhou Z."/>
            <person name="Liu Y."/>
            <person name="Xu W."/>
            <person name="Pan J."/>
            <person name="Luo Z.H."/>
            <person name="Li M."/>
        </authorList>
    </citation>
    <scope>NUCLEOTIDE SEQUENCE [LARGE SCALE GENOMIC DNA]</scope>
    <source>
        <strain evidence="1">SpSt-200</strain>
    </source>
</reference>
<name>A0A7C1X9V4_9PSED</name>